<sequence length="368" mass="40538">MMNFGTSPLESIESEGALETLGPPPEPRAPEPWVLETEPGLDLSLSPSPLPESPKQRKNSPGQRKGRRGGSRRGRQVRFQLAPPSPVRSEPRVAAGALGDGHELEAPALQSSLALSLELQNARAAVASGQFNASKAVEEQLRKSFQTRCVLEETVAEGLNVPRSKRLYRDLVSLQVPEEQVLNAALREKLAMLPPQPRAPPPKVLRSSKGSLFTTSNSESHSVAGRSGLVEQVHRTLEACREEHRGRNPTHCERLSPAVGRPRLGLQDQNAPRSQMPVDPAEHSLQPLITPVQVHPLGEAEAEHHIILRSLGIHQLISVQDIVTLWARRGEDVKKRDEKHCWPHNHLRTENLTSALWLPEALPNSTLF</sequence>
<feature type="region of interest" description="Disordered" evidence="5">
    <location>
        <begin position="1"/>
        <end position="93"/>
    </location>
</feature>
<evidence type="ECO:0007829" key="11">
    <source>
        <dbReference type="PeptideAtlas" id="A0A8I5ZNP1"/>
    </source>
</evidence>
<keyword evidence="3" id="KW-0206">Cytoskeleton</keyword>
<feature type="compositionally biased region" description="Polar residues" evidence="5">
    <location>
        <begin position="208"/>
        <end position="221"/>
    </location>
</feature>
<evidence type="ECO:0000313" key="7">
    <source>
        <dbReference type="Ensembl" id="ENSRNOP00000079951.2"/>
    </source>
</evidence>
<keyword evidence="8" id="KW-1185">Reference proteome</keyword>
<dbReference type="RGD" id="11442159">
    <property type="gene designation" value="Spacdr"/>
</dbReference>
<dbReference type="AlphaFoldDB" id="A0A8I5ZNP1"/>
<proteinExistence type="evidence at protein level"/>
<evidence type="ECO:0000256" key="3">
    <source>
        <dbReference type="ARBA" id="ARBA00023212"/>
    </source>
</evidence>
<dbReference type="InterPro" id="IPR033590">
    <property type="entry name" value="PPP1R35"/>
</dbReference>
<feature type="domain" description="Protein phosphatase 1 regulatory subunit 35 C-terminal" evidence="6">
    <location>
        <begin position="107"/>
        <end position="201"/>
    </location>
</feature>
<feature type="region of interest" description="Disordered" evidence="5">
    <location>
        <begin position="193"/>
        <end position="225"/>
    </location>
</feature>
<evidence type="ECO:0000313" key="10">
    <source>
        <dbReference type="RGD" id="1584380"/>
    </source>
</evidence>
<keyword evidence="2" id="KW-0963">Cytoplasm</keyword>
<evidence type="ECO:0000256" key="2">
    <source>
        <dbReference type="ARBA" id="ARBA00022490"/>
    </source>
</evidence>
<gene>
    <name evidence="10" type="primary">Tsc22d4</name>
    <name evidence="9" type="synonym">C12H7orf61</name>
    <name evidence="7" type="synonym">Ppp1r35</name>
    <name evidence="9" type="synonym">Spacdr</name>
</gene>
<keyword evidence="11" id="KW-1267">Proteomics identification</keyword>
<dbReference type="InterPro" id="IPR029135">
    <property type="entry name" value="PPP1R35_C"/>
</dbReference>
<evidence type="ECO:0000313" key="9">
    <source>
        <dbReference type="RGD" id="11442159"/>
    </source>
</evidence>
<reference evidence="7" key="3">
    <citation type="submission" date="2025-09" db="UniProtKB">
        <authorList>
            <consortium name="Ensembl"/>
        </authorList>
    </citation>
    <scope>IDENTIFICATION</scope>
    <source>
        <strain evidence="7">Brown Norway</strain>
    </source>
</reference>
<dbReference type="Proteomes" id="UP000002494">
    <property type="component" value="Chromosome 12"/>
</dbReference>
<evidence type="ECO:0000313" key="8">
    <source>
        <dbReference type="Proteomes" id="UP000002494"/>
    </source>
</evidence>
<dbReference type="PANTHER" id="PTHR28625:SF1">
    <property type="entry name" value="PROTEIN PHOSPHATASE 1 REGULATORY SUBUNIT 35"/>
    <property type="match status" value="1"/>
</dbReference>
<feature type="compositionally biased region" description="Basic residues" evidence="5">
    <location>
        <begin position="64"/>
        <end position="76"/>
    </location>
</feature>
<evidence type="ECO:0000259" key="6">
    <source>
        <dbReference type="Pfam" id="PF15503"/>
    </source>
</evidence>
<organism evidence="7 8">
    <name type="scientific">Rattus norvegicus</name>
    <name type="common">Rat</name>
    <dbReference type="NCBI Taxonomy" id="10116"/>
    <lineage>
        <taxon>Eukaryota</taxon>
        <taxon>Metazoa</taxon>
        <taxon>Chordata</taxon>
        <taxon>Craniata</taxon>
        <taxon>Vertebrata</taxon>
        <taxon>Euteleostomi</taxon>
        <taxon>Mammalia</taxon>
        <taxon>Eutheria</taxon>
        <taxon>Euarchontoglires</taxon>
        <taxon>Glires</taxon>
        <taxon>Rodentia</taxon>
        <taxon>Myomorpha</taxon>
        <taxon>Muroidea</taxon>
        <taxon>Muridae</taxon>
        <taxon>Murinae</taxon>
        <taxon>Rattus</taxon>
    </lineage>
</organism>
<name>A0A8I5ZNP1_RAT</name>
<accession>A0A8I5ZNP1</accession>
<comment type="similarity">
    <text evidence="4">Belongs to the PPP1R35 family.</text>
</comment>
<dbReference type="Pfam" id="PF15503">
    <property type="entry name" value="PPP1R35_C"/>
    <property type="match status" value="1"/>
</dbReference>
<evidence type="ECO:0000256" key="1">
    <source>
        <dbReference type="ARBA" id="ARBA00004114"/>
    </source>
</evidence>
<dbReference type="RGD" id="1584380">
    <property type="gene designation" value="Tsc22d4"/>
</dbReference>
<evidence type="ECO:0000256" key="5">
    <source>
        <dbReference type="SAM" id="MobiDB-lite"/>
    </source>
</evidence>
<dbReference type="GeneTree" id="ENSGT00390000004198"/>
<dbReference type="Ensembl" id="ENSRNOT00000105126.2">
    <property type="protein sequence ID" value="ENSRNOP00000079951.2"/>
    <property type="gene ID" value="ENSRNOG00000084887.1"/>
</dbReference>
<evidence type="ECO:0000256" key="4">
    <source>
        <dbReference type="ARBA" id="ARBA00029452"/>
    </source>
</evidence>
<protein>
    <submittedName>
        <fullName evidence="7">Protein phosphatase 1, regulatory subunit 35</fullName>
    </submittedName>
</protein>
<feature type="compositionally biased region" description="Pro residues" evidence="5">
    <location>
        <begin position="194"/>
        <end position="203"/>
    </location>
</feature>
<reference evidence="7" key="2">
    <citation type="submission" date="2025-08" db="UniProtKB">
        <authorList>
            <consortium name="Ensembl"/>
        </authorList>
    </citation>
    <scope>IDENTIFICATION</scope>
    <source>
        <strain evidence="7">Brown Norway</strain>
    </source>
</reference>
<comment type="subcellular location">
    <subcellularLocation>
        <location evidence="1">Cytoplasm</location>
        <location evidence="1">Cytoskeleton</location>
        <location evidence="1">Microtubule organizing center</location>
        <location evidence="1">Centrosome</location>
        <location evidence="1">Centriole</location>
    </subcellularLocation>
</comment>
<dbReference type="PANTHER" id="PTHR28625">
    <property type="entry name" value="PROTEIN PHOSPHATASE 1 REGULATORY SUBUNIT 35"/>
    <property type="match status" value="1"/>
</dbReference>
<reference evidence="7" key="1">
    <citation type="submission" date="2024-01" db="EMBL/GenBank/DDBJ databases">
        <title>GRCr8: a new rat reference genome assembly contstructed from accurate long reads and long range scaffolding.</title>
        <authorList>
            <person name="Doris P.A."/>
            <person name="Kalbfleisch T."/>
            <person name="Li K."/>
            <person name="Howe K."/>
            <person name="Wood J."/>
        </authorList>
    </citation>
    <scope>NUCLEOTIDE SEQUENCE [LARGE SCALE GENOMIC DNA]</scope>
    <source>
        <strain evidence="7">Brown Norway</strain>
    </source>
</reference>